<feature type="region of interest" description="Disordered" evidence="1">
    <location>
        <begin position="1"/>
        <end position="39"/>
    </location>
</feature>
<reference evidence="2" key="1">
    <citation type="submission" date="2014-09" db="EMBL/GenBank/DDBJ databases">
        <authorList>
            <person name="Magalhaes I.L.F."/>
            <person name="Oliveira U."/>
            <person name="Santos F.R."/>
            <person name="Vidigal T.H.D.A."/>
            <person name="Brescovit A.D."/>
            <person name="Santos A.J."/>
        </authorList>
    </citation>
    <scope>NUCLEOTIDE SEQUENCE</scope>
    <source>
        <tissue evidence="2">Shoot tissue taken approximately 20 cm above the soil surface</tissue>
    </source>
</reference>
<dbReference type="AlphaFoldDB" id="A0A0A8YDL9"/>
<feature type="compositionally biased region" description="Pro residues" evidence="1">
    <location>
        <begin position="1"/>
        <end position="12"/>
    </location>
</feature>
<evidence type="ECO:0000256" key="1">
    <source>
        <dbReference type="SAM" id="MobiDB-lite"/>
    </source>
</evidence>
<organism evidence="2">
    <name type="scientific">Arundo donax</name>
    <name type="common">Giant reed</name>
    <name type="synonym">Donax arundinaceus</name>
    <dbReference type="NCBI Taxonomy" id="35708"/>
    <lineage>
        <taxon>Eukaryota</taxon>
        <taxon>Viridiplantae</taxon>
        <taxon>Streptophyta</taxon>
        <taxon>Embryophyta</taxon>
        <taxon>Tracheophyta</taxon>
        <taxon>Spermatophyta</taxon>
        <taxon>Magnoliopsida</taxon>
        <taxon>Liliopsida</taxon>
        <taxon>Poales</taxon>
        <taxon>Poaceae</taxon>
        <taxon>PACMAD clade</taxon>
        <taxon>Arundinoideae</taxon>
        <taxon>Arundineae</taxon>
        <taxon>Arundo</taxon>
    </lineage>
</organism>
<evidence type="ECO:0000313" key="2">
    <source>
        <dbReference type="EMBL" id="JAD21172.1"/>
    </source>
</evidence>
<accession>A0A0A8YDL9</accession>
<dbReference type="EMBL" id="GBRH01276723">
    <property type="protein sequence ID" value="JAD21172.1"/>
    <property type="molecule type" value="Transcribed_RNA"/>
</dbReference>
<reference evidence="2" key="2">
    <citation type="journal article" date="2015" name="Data Brief">
        <title>Shoot transcriptome of the giant reed, Arundo donax.</title>
        <authorList>
            <person name="Barrero R.A."/>
            <person name="Guerrero F.D."/>
            <person name="Moolhuijzen P."/>
            <person name="Goolsby J.A."/>
            <person name="Tidwell J."/>
            <person name="Bellgard S.E."/>
            <person name="Bellgard M.I."/>
        </authorList>
    </citation>
    <scope>NUCLEOTIDE SEQUENCE</scope>
    <source>
        <tissue evidence="2">Shoot tissue taken approximately 20 cm above the soil surface</tissue>
    </source>
</reference>
<proteinExistence type="predicted"/>
<feature type="compositionally biased region" description="Low complexity" evidence="1">
    <location>
        <begin position="13"/>
        <end position="26"/>
    </location>
</feature>
<feature type="compositionally biased region" description="Polar residues" evidence="1">
    <location>
        <begin position="29"/>
        <end position="39"/>
    </location>
</feature>
<name>A0A0A8YDL9_ARUDO</name>
<sequence>MPARPTPLPPTSAAPLLPRCLPSPRSGCSPCTISSSASR</sequence>
<protein>
    <submittedName>
        <fullName evidence="2">Uncharacterized protein</fullName>
    </submittedName>
</protein>